<dbReference type="Pfam" id="PF12728">
    <property type="entry name" value="HTH_17"/>
    <property type="match status" value="1"/>
</dbReference>
<name>A0A917PU19_9MICO</name>
<reference evidence="3" key="2">
    <citation type="submission" date="2020-09" db="EMBL/GenBank/DDBJ databases">
        <authorList>
            <person name="Sun Q."/>
            <person name="Zhou Y."/>
        </authorList>
    </citation>
    <scope>NUCLEOTIDE SEQUENCE</scope>
    <source>
        <strain evidence="3">CGMCC 1.8984</strain>
    </source>
</reference>
<dbReference type="Proteomes" id="UP000636956">
    <property type="component" value="Unassembled WGS sequence"/>
</dbReference>
<feature type="compositionally biased region" description="Basic and acidic residues" evidence="1">
    <location>
        <begin position="62"/>
        <end position="75"/>
    </location>
</feature>
<evidence type="ECO:0000256" key="1">
    <source>
        <dbReference type="SAM" id="MobiDB-lite"/>
    </source>
</evidence>
<dbReference type="InterPro" id="IPR041657">
    <property type="entry name" value="HTH_17"/>
</dbReference>
<proteinExistence type="predicted"/>
<keyword evidence="4" id="KW-1185">Reference proteome</keyword>
<feature type="domain" description="Helix-turn-helix" evidence="2">
    <location>
        <begin position="15"/>
        <end position="65"/>
    </location>
</feature>
<dbReference type="AlphaFoldDB" id="A0A917PU19"/>
<comment type="caution">
    <text evidence="3">The sequence shown here is derived from an EMBL/GenBank/DDBJ whole genome shotgun (WGS) entry which is preliminary data.</text>
</comment>
<evidence type="ECO:0000259" key="2">
    <source>
        <dbReference type="Pfam" id="PF12728"/>
    </source>
</evidence>
<protein>
    <recommendedName>
        <fullName evidence="2">Helix-turn-helix domain-containing protein</fullName>
    </recommendedName>
</protein>
<feature type="region of interest" description="Disordered" evidence="1">
    <location>
        <begin position="62"/>
        <end position="83"/>
    </location>
</feature>
<gene>
    <name evidence="3" type="ORF">GCM10011372_33060</name>
</gene>
<dbReference type="EMBL" id="BMMD01000026">
    <property type="protein sequence ID" value="GGJ92003.1"/>
    <property type="molecule type" value="Genomic_DNA"/>
</dbReference>
<organism evidence="3 4">
    <name type="scientific">Agromyces bauzanensis</name>
    <dbReference type="NCBI Taxonomy" id="1308924"/>
    <lineage>
        <taxon>Bacteria</taxon>
        <taxon>Bacillati</taxon>
        <taxon>Actinomycetota</taxon>
        <taxon>Actinomycetes</taxon>
        <taxon>Micrococcales</taxon>
        <taxon>Microbacteriaceae</taxon>
        <taxon>Agromyces</taxon>
    </lineage>
</organism>
<dbReference type="SUPFAM" id="SSF46955">
    <property type="entry name" value="Putative DNA-binding domain"/>
    <property type="match status" value="1"/>
</dbReference>
<evidence type="ECO:0000313" key="3">
    <source>
        <dbReference type="EMBL" id="GGJ92003.1"/>
    </source>
</evidence>
<reference evidence="3" key="1">
    <citation type="journal article" date="2014" name="Int. J. Syst. Evol. Microbiol.">
        <title>Complete genome sequence of Corynebacterium casei LMG S-19264T (=DSM 44701T), isolated from a smear-ripened cheese.</title>
        <authorList>
            <consortium name="US DOE Joint Genome Institute (JGI-PGF)"/>
            <person name="Walter F."/>
            <person name="Albersmeier A."/>
            <person name="Kalinowski J."/>
            <person name="Ruckert C."/>
        </authorList>
    </citation>
    <scope>NUCLEOTIDE SEQUENCE</scope>
    <source>
        <strain evidence="3">CGMCC 1.8984</strain>
    </source>
</reference>
<dbReference type="InterPro" id="IPR009061">
    <property type="entry name" value="DNA-bd_dom_put_sf"/>
</dbReference>
<accession>A0A917PU19</accession>
<sequence length="83" mass="9505">MGMDDLNTRYELEPLLGISELAAYLGVPAQRIYDWRLAGQGPRGYRIGRELKFPVSEVRRWLNEHAEPPPQRDEPNASTPEGR</sequence>
<evidence type="ECO:0000313" key="4">
    <source>
        <dbReference type="Proteomes" id="UP000636956"/>
    </source>
</evidence>